<evidence type="ECO:0000313" key="5">
    <source>
        <dbReference type="Proteomes" id="UP000185604"/>
    </source>
</evidence>
<keyword evidence="6" id="KW-1185">Reference proteome</keyword>
<gene>
    <name evidence="3" type="ORF">B4121_2918</name>
    <name evidence="2" type="ORF">B4121_4633</name>
    <name evidence="4" type="ORF">CHCC15381_1998</name>
    <name evidence="1" type="ORF">PVN32_05490</name>
</gene>
<reference evidence="4 6" key="2">
    <citation type="submission" date="2019-06" db="EMBL/GenBank/DDBJ databases">
        <title>Genome sequence analysis of &gt;100 Bacillus licheniformis strains suggests intrinsic resistance to this species.</title>
        <authorList>
            <person name="Wels M."/>
            <person name="Siezen R.J."/>
            <person name="Johansen E."/>
            <person name="Stuer-Lauridsen B."/>
            <person name="Bjerre K."/>
            <person name="Nielsen B.K.K."/>
        </authorList>
    </citation>
    <scope>NUCLEOTIDE SEQUENCE [LARGE SCALE GENOMIC DNA]</scope>
    <source>
        <strain evidence="4 6">BAC-15381</strain>
    </source>
</reference>
<evidence type="ECO:0000313" key="4">
    <source>
        <dbReference type="EMBL" id="TWL43142.1"/>
    </source>
</evidence>
<dbReference type="Gene3D" id="3.40.50.1820">
    <property type="entry name" value="alpha/beta hydrolase"/>
    <property type="match status" value="1"/>
</dbReference>
<evidence type="ECO:0000313" key="3">
    <source>
        <dbReference type="EMBL" id="OLF90705.1"/>
    </source>
</evidence>
<dbReference type="Pfam" id="PF00756">
    <property type="entry name" value="Esterase"/>
    <property type="match status" value="1"/>
</dbReference>
<dbReference type="InterPro" id="IPR050583">
    <property type="entry name" value="Mycobacterial_A85_antigen"/>
</dbReference>
<dbReference type="EMBL" id="LKPO01000020">
    <property type="protein sequence ID" value="OLF90705.1"/>
    <property type="molecule type" value="Genomic_DNA"/>
</dbReference>
<dbReference type="AlphaFoldDB" id="A0A1Q8GEA6"/>
<dbReference type="InterPro" id="IPR000801">
    <property type="entry name" value="Esterase-like"/>
</dbReference>
<dbReference type="RefSeq" id="WP_020450112.1">
    <property type="nucleotide sequence ID" value="NZ_AP023088.1"/>
</dbReference>
<evidence type="ECO:0000313" key="1">
    <source>
        <dbReference type="EMBL" id="MDE1451627.1"/>
    </source>
</evidence>
<dbReference type="Proteomes" id="UP000429980">
    <property type="component" value="Unassembled WGS sequence"/>
</dbReference>
<dbReference type="PANTHER" id="PTHR48098">
    <property type="entry name" value="ENTEROCHELIN ESTERASE-RELATED"/>
    <property type="match status" value="1"/>
</dbReference>
<dbReference type="EMBL" id="NILF01000016">
    <property type="protein sequence ID" value="TWL43142.1"/>
    <property type="molecule type" value="Genomic_DNA"/>
</dbReference>
<dbReference type="EMBL" id="JARAFO010000007">
    <property type="protein sequence ID" value="MDE1451627.1"/>
    <property type="molecule type" value="Genomic_DNA"/>
</dbReference>
<evidence type="ECO:0000313" key="2">
    <source>
        <dbReference type="EMBL" id="OLF85961.1"/>
    </source>
</evidence>
<sequence>MIPVQNGVMNMIDGTLIKDTYFGRELLIYLPPSYGSSNNRYPVLYVHDLGDLFDPAHSGSLPSIEKLFSNQEVPELLLVGVAPKDRESEYTPFPKPHLLPNKRAYGGKGNEYAAFLANRLKPYIDRRYRTNPSREHTGIIGKSFGGLISVYTAYLASKTFGKIGSLSGSFWFEGMTEFMKNNRFENEHLRIYMDVGSMEGADRDNLQKEMIPRTKEAFSLLTESAAFEKELKFVIDEGGSHRLERFAKRFPEAVKWLFGSCHNNARNDRNF</sequence>
<dbReference type="EMBL" id="LKPO01000031">
    <property type="protein sequence ID" value="OLF85961.1"/>
    <property type="molecule type" value="Genomic_DNA"/>
</dbReference>
<dbReference type="Proteomes" id="UP000185604">
    <property type="component" value="Unassembled WGS sequence"/>
</dbReference>
<name>A0A1Q8GEA6_9BACI</name>
<proteinExistence type="predicted"/>
<dbReference type="SUPFAM" id="SSF53474">
    <property type="entry name" value="alpha/beta-Hydrolases"/>
    <property type="match status" value="1"/>
</dbReference>
<organism evidence="2 5">
    <name type="scientific">Bacillus paralicheniformis</name>
    <dbReference type="NCBI Taxonomy" id="1648923"/>
    <lineage>
        <taxon>Bacteria</taxon>
        <taxon>Bacillati</taxon>
        <taxon>Bacillota</taxon>
        <taxon>Bacilli</taxon>
        <taxon>Bacillales</taxon>
        <taxon>Bacillaceae</taxon>
        <taxon>Bacillus</taxon>
    </lineage>
</organism>
<protein>
    <submittedName>
        <fullName evidence="1">Alpha/beta hydrolase-fold protein</fullName>
    </submittedName>
    <submittedName>
        <fullName evidence="4">Carbohydrate acetyl esterase/feruloyl esterase</fullName>
    </submittedName>
    <submittedName>
        <fullName evidence="2">Putative alpha-dextrin endo-1 6-alpha-glucosidase</fullName>
    </submittedName>
</protein>
<reference evidence="2 5" key="1">
    <citation type="journal article" date="2016" name="Front. Microbiol.">
        <title>High-Level Heat Resistance of Spores of Bacillus amyloliquefaciens and Bacillus licheniformis Results from the Presence of a spoVA Operon in a Tn1546 Transposon.</title>
        <authorList>
            <person name="Berendsen E.M."/>
            <person name="Koning R.A."/>
            <person name="Boekhorst J."/>
            <person name="de Jong A."/>
            <person name="Kuipers O.P."/>
            <person name="Wells-Bennik M.H."/>
        </authorList>
    </citation>
    <scope>NUCLEOTIDE SEQUENCE [LARGE SCALE GENOMIC DNA]</scope>
    <source>
        <strain evidence="2 5">B4121</strain>
    </source>
</reference>
<dbReference type="Proteomes" id="UP001216709">
    <property type="component" value="Unassembled WGS sequence"/>
</dbReference>
<accession>A0A1Q8GEA6</accession>
<dbReference type="InterPro" id="IPR029058">
    <property type="entry name" value="AB_hydrolase_fold"/>
</dbReference>
<dbReference type="GO" id="GO:0016787">
    <property type="term" value="F:hydrolase activity"/>
    <property type="evidence" value="ECO:0007669"/>
    <property type="project" value="UniProtKB-KW"/>
</dbReference>
<keyword evidence="1" id="KW-0378">Hydrolase</keyword>
<reference evidence="1" key="3">
    <citation type="submission" date="2022-12" db="EMBL/GenBank/DDBJ databases">
        <title>Draft Genome Sequences of Bacillus licheniformis and Bacillus paralicheniformis strains isolated from Irish skim milk powders.</title>
        <authorList>
            <person name="Lourenco A."/>
            <person name="Li F."/>
            <person name="Geraldine D."/>
            <person name="Tobin J.T."/>
            <person name="Butler F."/>
            <person name="Jordan K."/>
            <person name="Obrien T."/>
        </authorList>
    </citation>
    <scope>NUCLEOTIDE SEQUENCE</scope>
    <source>
        <strain evidence="1">3370</strain>
    </source>
</reference>
<evidence type="ECO:0000313" key="6">
    <source>
        <dbReference type="Proteomes" id="UP000429980"/>
    </source>
</evidence>
<comment type="caution">
    <text evidence="2">The sequence shown here is derived from an EMBL/GenBank/DDBJ whole genome shotgun (WGS) entry which is preliminary data.</text>
</comment>
<dbReference type="PANTHER" id="PTHR48098:SF6">
    <property type="entry name" value="FERRI-BACILLIBACTIN ESTERASE BESA"/>
    <property type="match status" value="1"/>
</dbReference>